<sequence>MDSEQREELEWAKEELQLLKENVRSCILATASSQGVPLSSYAPVFIDESGCFLVYVSAMAKHYAHLKKGKLASVSLIEDEATSDELFARKRLSVDCEAVLIPRDSDAWESGISSLQKRHGEIVGYLRDLTDFDLFSLKPSSGRLVLGFGKAYQISGMELDQVSFLGAGGHRSKS</sequence>
<evidence type="ECO:0000313" key="3">
    <source>
        <dbReference type="EMBL" id="MBC2605727.1"/>
    </source>
</evidence>
<comment type="caution">
    <text evidence="3">The sequence shown here is derived from an EMBL/GenBank/DDBJ whole genome shotgun (WGS) entry which is preliminary data.</text>
</comment>
<feature type="domain" description="Pyridoxamine 5'-phosphate oxidase N-terminal" evidence="2">
    <location>
        <begin position="13"/>
        <end position="144"/>
    </location>
</feature>
<protein>
    <submittedName>
        <fullName evidence="3">Pyridoxamine 5'-phosphate oxidase family protein</fullName>
    </submittedName>
</protein>
<dbReference type="Proteomes" id="UP000526501">
    <property type="component" value="Unassembled WGS sequence"/>
</dbReference>
<dbReference type="InterPro" id="IPR012349">
    <property type="entry name" value="Split_barrel_FMN-bd"/>
</dbReference>
<dbReference type="PIRSF" id="PIRSF004633">
    <property type="entry name" value="UCP_PLP_oxd"/>
    <property type="match status" value="1"/>
</dbReference>
<dbReference type="RefSeq" id="WP_185659592.1">
    <property type="nucleotide sequence ID" value="NZ_CAWPOO010000006.1"/>
</dbReference>
<dbReference type="GO" id="GO:0016627">
    <property type="term" value="F:oxidoreductase activity, acting on the CH-CH group of donors"/>
    <property type="evidence" value="ECO:0007669"/>
    <property type="project" value="TreeGrafter"/>
</dbReference>
<organism evidence="3 4">
    <name type="scientific">Pelagicoccus albus</name>
    <dbReference type="NCBI Taxonomy" id="415222"/>
    <lineage>
        <taxon>Bacteria</taxon>
        <taxon>Pseudomonadati</taxon>
        <taxon>Verrucomicrobiota</taxon>
        <taxon>Opitutia</taxon>
        <taxon>Puniceicoccales</taxon>
        <taxon>Pelagicoccaceae</taxon>
        <taxon>Pelagicoccus</taxon>
    </lineage>
</organism>
<dbReference type="AlphaFoldDB" id="A0A7X1B502"/>
<reference evidence="3 4" key="1">
    <citation type="submission" date="2020-07" db="EMBL/GenBank/DDBJ databases">
        <authorList>
            <person name="Feng X."/>
        </authorList>
    </citation>
    <scope>NUCLEOTIDE SEQUENCE [LARGE SCALE GENOMIC DNA]</scope>
    <source>
        <strain evidence="3 4">JCM23202</strain>
    </source>
</reference>
<dbReference type="SUPFAM" id="SSF50475">
    <property type="entry name" value="FMN-binding split barrel"/>
    <property type="match status" value="1"/>
</dbReference>
<proteinExistence type="predicted"/>
<name>A0A7X1B502_9BACT</name>
<dbReference type="GO" id="GO:0070967">
    <property type="term" value="F:coenzyme F420 binding"/>
    <property type="evidence" value="ECO:0007669"/>
    <property type="project" value="TreeGrafter"/>
</dbReference>
<evidence type="ECO:0000259" key="2">
    <source>
        <dbReference type="Pfam" id="PF01243"/>
    </source>
</evidence>
<evidence type="ECO:0000313" key="4">
    <source>
        <dbReference type="Proteomes" id="UP000526501"/>
    </source>
</evidence>
<dbReference type="InterPro" id="IPR014419">
    <property type="entry name" value="HutZ"/>
</dbReference>
<dbReference type="Gene3D" id="2.30.110.10">
    <property type="entry name" value="Electron Transport, Fmn-binding Protein, Chain A"/>
    <property type="match status" value="1"/>
</dbReference>
<evidence type="ECO:0000256" key="1">
    <source>
        <dbReference type="ARBA" id="ARBA00023002"/>
    </source>
</evidence>
<dbReference type="PANTHER" id="PTHR35176">
    <property type="entry name" value="HEME OXYGENASE HI_0854-RELATED"/>
    <property type="match status" value="1"/>
</dbReference>
<keyword evidence="4" id="KW-1185">Reference proteome</keyword>
<keyword evidence="1" id="KW-0560">Oxidoreductase</keyword>
<dbReference type="EMBL" id="JACHVC010000006">
    <property type="protein sequence ID" value="MBC2605727.1"/>
    <property type="molecule type" value="Genomic_DNA"/>
</dbReference>
<dbReference type="PANTHER" id="PTHR35176:SF6">
    <property type="entry name" value="HEME OXYGENASE HI_0854-RELATED"/>
    <property type="match status" value="1"/>
</dbReference>
<dbReference type="GO" id="GO:0005829">
    <property type="term" value="C:cytosol"/>
    <property type="evidence" value="ECO:0007669"/>
    <property type="project" value="TreeGrafter"/>
</dbReference>
<dbReference type="InterPro" id="IPR011576">
    <property type="entry name" value="Pyridox_Oxase_N"/>
</dbReference>
<dbReference type="InterPro" id="IPR052019">
    <property type="entry name" value="F420H2_bilvrd_red/Heme_oxyg"/>
</dbReference>
<accession>A0A7X1B502</accession>
<gene>
    <name evidence="3" type="ORF">H5P27_06690</name>
</gene>
<dbReference type="Pfam" id="PF01243">
    <property type="entry name" value="PNPOx_N"/>
    <property type="match status" value="1"/>
</dbReference>